<evidence type="ECO:0000256" key="6">
    <source>
        <dbReference type="ARBA" id="ARBA00022840"/>
    </source>
</evidence>
<reference evidence="10 11" key="1">
    <citation type="submission" date="2010-07" db="EMBL/GenBank/DDBJ databases">
        <title>The draft genome of Paenibacillus curdlanolyticus YK9.</title>
        <authorList>
            <consortium name="US DOE Joint Genome Institute (JGI-PGF)"/>
            <person name="Lucas S."/>
            <person name="Copeland A."/>
            <person name="Lapidus A."/>
            <person name="Cheng J.-F."/>
            <person name="Bruce D."/>
            <person name="Goodwin L."/>
            <person name="Pitluck S."/>
            <person name="Land M.L."/>
            <person name="Hauser L."/>
            <person name="Chang Y.-J."/>
            <person name="Jeffries C."/>
            <person name="Anderson I.J."/>
            <person name="Johnson E."/>
            <person name="Loganathan U."/>
            <person name="Mulhopadhyay B."/>
            <person name="Kyrpides N."/>
            <person name="Woyke T.J."/>
        </authorList>
    </citation>
    <scope>NUCLEOTIDE SEQUENCE [LARGE SCALE GENOMIC DNA]</scope>
    <source>
        <strain evidence="10 11">YK9</strain>
    </source>
</reference>
<dbReference type="GO" id="GO:0000155">
    <property type="term" value="F:phosphorelay sensor kinase activity"/>
    <property type="evidence" value="ECO:0007669"/>
    <property type="project" value="InterPro"/>
</dbReference>
<evidence type="ECO:0000256" key="7">
    <source>
        <dbReference type="ARBA" id="ARBA00023012"/>
    </source>
</evidence>
<feature type="transmembrane region" description="Helical" evidence="8">
    <location>
        <begin position="237"/>
        <end position="255"/>
    </location>
</feature>
<gene>
    <name evidence="10" type="ORF">PaecuDRAFT_2482</name>
</gene>
<feature type="transmembrane region" description="Helical" evidence="8">
    <location>
        <begin position="7"/>
        <end position="29"/>
    </location>
</feature>
<dbReference type="InterPro" id="IPR011712">
    <property type="entry name" value="Sig_transdc_His_kin_sub3_dim/P"/>
</dbReference>
<dbReference type="GO" id="GO:0016020">
    <property type="term" value="C:membrane"/>
    <property type="evidence" value="ECO:0007669"/>
    <property type="project" value="InterPro"/>
</dbReference>
<dbReference type="Gene3D" id="3.30.565.10">
    <property type="entry name" value="Histidine kinase-like ATPase, C-terminal domain"/>
    <property type="match status" value="1"/>
</dbReference>
<dbReference type="OrthoDB" id="9781904at2"/>
<feature type="transmembrane region" description="Helical" evidence="8">
    <location>
        <begin position="340"/>
        <end position="360"/>
    </location>
</feature>
<evidence type="ECO:0000313" key="11">
    <source>
        <dbReference type="Proteomes" id="UP000005387"/>
    </source>
</evidence>
<dbReference type="Pfam" id="PF07730">
    <property type="entry name" value="HisKA_3"/>
    <property type="match status" value="1"/>
</dbReference>
<dbReference type="InterPro" id="IPR036890">
    <property type="entry name" value="HATPase_C_sf"/>
</dbReference>
<dbReference type="SMART" id="SM00387">
    <property type="entry name" value="HATPase_c"/>
    <property type="match status" value="1"/>
</dbReference>
<dbReference type="eggNOG" id="COG4585">
    <property type="taxonomic scope" value="Bacteria"/>
</dbReference>
<dbReference type="GO" id="GO:0046983">
    <property type="term" value="F:protein dimerization activity"/>
    <property type="evidence" value="ECO:0007669"/>
    <property type="project" value="InterPro"/>
</dbReference>
<evidence type="ECO:0000256" key="3">
    <source>
        <dbReference type="ARBA" id="ARBA00022679"/>
    </source>
</evidence>
<evidence type="ECO:0000256" key="8">
    <source>
        <dbReference type="SAM" id="Phobius"/>
    </source>
</evidence>
<name>E0I9Z5_9BACL</name>
<dbReference type="InterPro" id="IPR005467">
    <property type="entry name" value="His_kinase_dom"/>
</dbReference>
<keyword evidence="8" id="KW-0472">Membrane</keyword>
<dbReference type="SUPFAM" id="SSF55874">
    <property type="entry name" value="ATPase domain of HSP90 chaperone/DNA topoisomerase II/histidine kinase"/>
    <property type="match status" value="1"/>
</dbReference>
<dbReference type="EC" id="2.7.13.3" evidence="2"/>
<keyword evidence="8" id="KW-0812">Transmembrane</keyword>
<dbReference type="Proteomes" id="UP000005387">
    <property type="component" value="Unassembled WGS sequence"/>
</dbReference>
<proteinExistence type="predicted"/>
<dbReference type="GO" id="GO:0005524">
    <property type="term" value="F:ATP binding"/>
    <property type="evidence" value="ECO:0007669"/>
    <property type="project" value="UniProtKB-KW"/>
</dbReference>
<feature type="transmembrane region" description="Helical" evidence="8">
    <location>
        <begin position="116"/>
        <end position="135"/>
    </location>
</feature>
<keyword evidence="11" id="KW-1185">Reference proteome</keyword>
<dbReference type="InterPro" id="IPR050482">
    <property type="entry name" value="Sensor_HK_TwoCompSys"/>
</dbReference>
<sequence length="786" mass="90229">MVSKKYGIWLVMILTLLVSVWLTIVQLSLPYMAIDLKLESDKWVVSKIYTDSWAASEGIKVGDILVTVDHMPPDSERLSQERNVNSIKSMDINRNGTLLQFDFSNPYTQPISMNQLVIPLSLFILLFTFSSFILYKKKDDRAAVLLTLFLMFVAIGYLSTGAASRGDRFVWMVEALTITFSPALFIHFLHNYFSRAGIYVVNRKVVCMWYIIMSAWGIVFVVDALNVVLIFQKPGSATIPLFIMFSIGMVCASLIQARMYIRYRNTTHRALLKYMMIGNIGAFMPLIIFIILPAIILKHLIINPGVAGSFLLFLPLTYSYLVASNQLLDIDFIVSRLRYFYIIALFPTFMIVAGIGLILFERNIQEVQWVQTFLVTYVTVVLFLYAKEVLDRNLRNKVVKGVQEFEQSIESFSRRVSNVMKVSELERCLTNELLGLLPVHSIGFVERQIESNVMTLKSTQGLEPLESLLSDLYCTMPAHPSVGDAIKLPRGYCYMIGHGRGTQHFVWIDDKSNHMEYNHDEKIWLRTIITYVGFVYQNLQLIEGLVHDLDTKQGEEPPPWVLRLLFQLAEKERRLLASDLHDSALQDQLLWYRKLEAITHDDEQLPMATRIELEGVREGLLDVIHQIRETCNELRPPFLKEMGIIEAIENLCAHTQLNANYTITFCHQDFRVEMGDEHVLALYRITQELLRNGIKHSNATSVELLLHYHQQQIFYRYKDNGVGMEMDRLQTSFEHMGLSGIRERVSGLEGETYFRTAPGQGLEIEIIIPLVEDDSAEFRGSEEETA</sequence>
<dbReference type="CDD" id="cd16917">
    <property type="entry name" value="HATPase_UhpB-NarQ-NarX-like"/>
    <property type="match status" value="1"/>
</dbReference>
<evidence type="ECO:0000256" key="4">
    <source>
        <dbReference type="ARBA" id="ARBA00022741"/>
    </source>
</evidence>
<organism evidence="10 11">
    <name type="scientific">Paenibacillus curdlanolyticus YK9</name>
    <dbReference type="NCBI Taxonomy" id="717606"/>
    <lineage>
        <taxon>Bacteria</taxon>
        <taxon>Bacillati</taxon>
        <taxon>Bacillota</taxon>
        <taxon>Bacilli</taxon>
        <taxon>Bacillales</taxon>
        <taxon>Paenibacillaceae</taxon>
        <taxon>Paenibacillus</taxon>
    </lineage>
</organism>
<dbReference type="AlphaFoldDB" id="E0I9Z5"/>
<evidence type="ECO:0000256" key="2">
    <source>
        <dbReference type="ARBA" id="ARBA00012438"/>
    </source>
</evidence>
<protein>
    <recommendedName>
        <fullName evidence="2">histidine kinase</fullName>
        <ecNumber evidence="2">2.7.13.3</ecNumber>
    </recommendedName>
</protein>
<keyword evidence="8" id="KW-1133">Transmembrane helix</keyword>
<keyword evidence="6" id="KW-0067">ATP-binding</keyword>
<dbReference type="RefSeq" id="WP_006038476.1">
    <property type="nucleotide sequence ID" value="NZ_AEDD01000006.1"/>
</dbReference>
<dbReference type="InterPro" id="IPR003594">
    <property type="entry name" value="HATPase_dom"/>
</dbReference>
<feature type="transmembrane region" description="Helical" evidence="8">
    <location>
        <begin position="205"/>
        <end position="231"/>
    </location>
</feature>
<feature type="transmembrane region" description="Helical" evidence="8">
    <location>
        <begin position="169"/>
        <end position="193"/>
    </location>
</feature>
<keyword evidence="7" id="KW-0902">Two-component regulatory system</keyword>
<comment type="catalytic activity">
    <reaction evidence="1">
        <text>ATP + protein L-histidine = ADP + protein N-phospho-L-histidine.</text>
        <dbReference type="EC" id="2.7.13.3"/>
    </reaction>
</comment>
<evidence type="ECO:0000259" key="9">
    <source>
        <dbReference type="PROSITE" id="PS50109"/>
    </source>
</evidence>
<keyword evidence="4" id="KW-0547">Nucleotide-binding</keyword>
<evidence type="ECO:0000256" key="1">
    <source>
        <dbReference type="ARBA" id="ARBA00000085"/>
    </source>
</evidence>
<keyword evidence="3" id="KW-0808">Transferase</keyword>
<dbReference type="InterPro" id="IPR036034">
    <property type="entry name" value="PDZ_sf"/>
</dbReference>
<keyword evidence="5 10" id="KW-0418">Kinase</keyword>
<dbReference type="SUPFAM" id="SSF50156">
    <property type="entry name" value="PDZ domain-like"/>
    <property type="match status" value="1"/>
</dbReference>
<dbReference type="PANTHER" id="PTHR24421">
    <property type="entry name" value="NITRATE/NITRITE SENSOR PROTEIN NARX-RELATED"/>
    <property type="match status" value="1"/>
</dbReference>
<dbReference type="Pfam" id="PF02518">
    <property type="entry name" value="HATPase_c"/>
    <property type="match status" value="1"/>
</dbReference>
<feature type="domain" description="Histidine kinase" evidence="9">
    <location>
        <begin position="682"/>
        <end position="772"/>
    </location>
</feature>
<evidence type="ECO:0000256" key="5">
    <source>
        <dbReference type="ARBA" id="ARBA00022777"/>
    </source>
</evidence>
<dbReference type="PANTHER" id="PTHR24421:SF60">
    <property type="entry name" value="SENSOR HISTIDINE KINASE COMP"/>
    <property type="match status" value="1"/>
</dbReference>
<evidence type="ECO:0000313" key="10">
    <source>
        <dbReference type="EMBL" id="EFM10572.1"/>
    </source>
</evidence>
<accession>E0I9Z5</accession>
<dbReference type="PROSITE" id="PS50109">
    <property type="entry name" value="HIS_KIN"/>
    <property type="match status" value="1"/>
</dbReference>
<dbReference type="STRING" id="717606.PaecuDRAFT_2482"/>
<feature type="transmembrane region" description="Helical" evidence="8">
    <location>
        <begin position="309"/>
        <end position="328"/>
    </location>
</feature>
<feature type="transmembrane region" description="Helical" evidence="8">
    <location>
        <begin position="366"/>
        <end position="386"/>
    </location>
</feature>
<feature type="transmembrane region" description="Helical" evidence="8">
    <location>
        <begin position="142"/>
        <end position="163"/>
    </location>
</feature>
<dbReference type="EMBL" id="AEDD01000006">
    <property type="protein sequence ID" value="EFM10572.1"/>
    <property type="molecule type" value="Genomic_DNA"/>
</dbReference>
<feature type="transmembrane region" description="Helical" evidence="8">
    <location>
        <begin position="276"/>
        <end position="297"/>
    </location>
</feature>